<dbReference type="OrthoDB" id="9795032at2"/>
<dbReference type="EMBL" id="JQEC01000004">
    <property type="protein sequence ID" value="KGJ96935.1"/>
    <property type="molecule type" value="Genomic_DNA"/>
</dbReference>
<feature type="domain" description="Iron-binding zinc finger CDGSH type" evidence="8">
    <location>
        <begin position="11"/>
        <end position="46"/>
    </location>
</feature>
<dbReference type="InterPro" id="IPR042216">
    <property type="entry name" value="MitoNEET_CISD"/>
</dbReference>
<dbReference type="InterPro" id="IPR013785">
    <property type="entry name" value="Aldolase_TIM"/>
</dbReference>
<evidence type="ECO:0000256" key="4">
    <source>
        <dbReference type="ARBA" id="ARBA00023002"/>
    </source>
</evidence>
<dbReference type="EC" id="1.4.1.13" evidence="9"/>
<gene>
    <name evidence="9" type="ORF">GAB14E_1403</name>
</gene>
<keyword evidence="5" id="KW-0408">Iron</keyword>
<dbReference type="PIRSF" id="PIRSF500061">
    <property type="entry name" value="GOGAT_lg2_archl"/>
    <property type="match status" value="1"/>
</dbReference>
<dbReference type="CDD" id="cd02808">
    <property type="entry name" value="GltS_FMN"/>
    <property type="match status" value="1"/>
</dbReference>
<evidence type="ECO:0000259" key="8">
    <source>
        <dbReference type="SMART" id="SM00704"/>
    </source>
</evidence>
<dbReference type="Pfam" id="PF01645">
    <property type="entry name" value="Glu_synthase"/>
    <property type="match status" value="1"/>
</dbReference>
<feature type="domain" description="Iron-binding zinc finger CDGSH type" evidence="8">
    <location>
        <begin position="48"/>
        <end position="82"/>
    </location>
</feature>
<dbReference type="RefSeq" id="WP_033080705.1">
    <property type="nucleotide sequence ID" value="NZ_JQEC01000004.1"/>
</dbReference>
<protein>
    <submittedName>
        <fullName evidence="9">Glutamate synthase (NADPH)</fullName>
        <ecNumber evidence="9">1.4.1.13</ecNumber>
    </submittedName>
</protein>
<name>A0A099L3B2_COLPS</name>
<keyword evidence="2" id="KW-0001">2Fe-2S</keyword>
<dbReference type="SUPFAM" id="SSF51395">
    <property type="entry name" value="FMN-linked oxidoreductases"/>
    <property type="match status" value="1"/>
</dbReference>
<comment type="similarity">
    <text evidence="1 7">Belongs to the glutamate synthase family.</text>
</comment>
<dbReference type="GO" id="GO:0006537">
    <property type="term" value="P:glutamate biosynthetic process"/>
    <property type="evidence" value="ECO:0007669"/>
    <property type="project" value="InterPro"/>
</dbReference>
<dbReference type="InterPro" id="IPR043578">
    <property type="entry name" value="GltB_archl_type"/>
</dbReference>
<keyword evidence="4 9" id="KW-0560">Oxidoreductase</keyword>
<dbReference type="InterPro" id="IPR018967">
    <property type="entry name" value="FeS-contain_CDGSH-typ"/>
</dbReference>
<evidence type="ECO:0000256" key="5">
    <source>
        <dbReference type="ARBA" id="ARBA00023004"/>
    </source>
</evidence>
<evidence type="ECO:0000256" key="3">
    <source>
        <dbReference type="ARBA" id="ARBA00022723"/>
    </source>
</evidence>
<evidence type="ECO:0000256" key="2">
    <source>
        <dbReference type="ARBA" id="ARBA00022714"/>
    </source>
</evidence>
<evidence type="ECO:0000313" key="9">
    <source>
        <dbReference type="EMBL" id="KGJ96935.1"/>
    </source>
</evidence>
<evidence type="ECO:0000256" key="1">
    <source>
        <dbReference type="ARBA" id="ARBA00009716"/>
    </source>
</evidence>
<dbReference type="Gene3D" id="3.40.5.90">
    <property type="entry name" value="CDGSH iron-sulfur domain, mitoNEET-type"/>
    <property type="match status" value="2"/>
</dbReference>
<dbReference type="AlphaFoldDB" id="A0A099L3B2"/>
<dbReference type="InterPro" id="IPR002932">
    <property type="entry name" value="Glu_synthdom"/>
</dbReference>
<dbReference type="GO" id="GO:0004355">
    <property type="term" value="F:glutamate synthase (NADPH) activity"/>
    <property type="evidence" value="ECO:0007669"/>
    <property type="project" value="UniProtKB-EC"/>
</dbReference>
<organism evidence="9 10">
    <name type="scientific">Colwellia psychrerythraea</name>
    <name type="common">Vibrio psychroerythus</name>
    <dbReference type="NCBI Taxonomy" id="28229"/>
    <lineage>
        <taxon>Bacteria</taxon>
        <taxon>Pseudomonadati</taxon>
        <taxon>Pseudomonadota</taxon>
        <taxon>Gammaproteobacteria</taxon>
        <taxon>Alteromonadales</taxon>
        <taxon>Colwelliaceae</taxon>
        <taxon>Colwellia</taxon>
    </lineage>
</organism>
<keyword evidence="6" id="KW-0411">Iron-sulfur</keyword>
<proteinExistence type="inferred from homology"/>
<sequence>MAKVIIADIKPIKVNLDKGQEYYFCACGRSQSQPFCDGSHKGSGLKSQRFIAQQGGDAYLCQCKQTSNAPYCDGSHKKLTADKIGSKKESTLIPITNMPIASETKEEPTVEFIHQLAKEGLAGFSQHGPMTSMGVPRYQLPHWDDLQIMVAQMATKPLMENISVTTELVIGPQTKKPLKLKIPLFVSDMSFGALSEEAKVSLALGAQLSGTGICSGEGGMLPEEQAANSRYFYELASAKFGFDEQQLKKIQAFHFKGGQAAKTGTGGHLPASKNVGKISQVRGLTPGKAAVSPPTFKDLVSVSDFKDFADHVRHITGGIPIGFKLSANHIEQDIQFALDASADYIILDGRGGGTGSAPEMFRDHISVPTIPALARARRYLDKVGASGRVTLIITGGLRVPMDFVKALALGADGIAIANSAMQSIGCVAARMCHTNNCPAGIATQKADLRQRLNIKKSSQQLSNFFDASTQLMQVMARACGHHDLNQFNLNDLSTWHREMALLSGVHYSGVLAPRDLS</sequence>
<comment type="caution">
    <text evidence="9">The sequence shown here is derived from an EMBL/GenBank/DDBJ whole genome shotgun (WGS) entry which is preliminary data.</text>
</comment>
<dbReference type="Proteomes" id="UP000029868">
    <property type="component" value="Unassembled WGS sequence"/>
</dbReference>
<accession>A0A099L3B2</accession>
<reference evidence="9 10" key="1">
    <citation type="submission" date="2014-08" db="EMBL/GenBank/DDBJ databases">
        <title>Genomic and Phenotypic Diversity of Colwellia psychrerythraea strains from Disparate Marine Basins.</title>
        <authorList>
            <person name="Techtmann S.M."/>
            <person name="Stelling S.C."/>
            <person name="Utturkar S.M."/>
            <person name="Alshibli N."/>
            <person name="Harris A."/>
            <person name="Brown S.D."/>
            <person name="Hazen T.C."/>
        </authorList>
    </citation>
    <scope>NUCLEOTIDE SEQUENCE [LARGE SCALE GENOMIC DNA]</scope>
    <source>
        <strain evidence="9 10">GAB14E</strain>
    </source>
</reference>
<evidence type="ECO:0000256" key="6">
    <source>
        <dbReference type="ARBA" id="ARBA00023014"/>
    </source>
</evidence>
<dbReference type="GO" id="GO:0051537">
    <property type="term" value="F:2 iron, 2 sulfur cluster binding"/>
    <property type="evidence" value="ECO:0007669"/>
    <property type="project" value="UniProtKB-KW"/>
</dbReference>
<dbReference type="InterPro" id="IPR024188">
    <property type="entry name" value="GltB"/>
</dbReference>
<dbReference type="Gene3D" id="3.20.20.70">
    <property type="entry name" value="Aldolase class I"/>
    <property type="match status" value="1"/>
</dbReference>
<dbReference type="GO" id="GO:0005737">
    <property type="term" value="C:cytoplasm"/>
    <property type="evidence" value="ECO:0007669"/>
    <property type="project" value="UniProtKB-ARBA"/>
</dbReference>
<evidence type="ECO:0000313" key="10">
    <source>
        <dbReference type="Proteomes" id="UP000029868"/>
    </source>
</evidence>
<evidence type="ECO:0000256" key="7">
    <source>
        <dbReference type="PIRNR" id="PIRNR006429"/>
    </source>
</evidence>
<dbReference type="PATRIC" id="fig|28229.3.peg.562"/>
<dbReference type="Pfam" id="PF09360">
    <property type="entry name" value="zf-CDGSH"/>
    <property type="match status" value="2"/>
</dbReference>
<dbReference type="GO" id="GO:0046872">
    <property type="term" value="F:metal ion binding"/>
    <property type="evidence" value="ECO:0007669"/>
    <property type="project" value="UniProtKB-KW"/>
</dbReference>
<dbReference type="PANTHER" id="PTHR43819">
    <property type="entry name" value="ARCHAEAL-TYPE GLUTAMATE SYNTHASE [NADPH]"/>
    <property type="match status" value="1"/>
</dbReference>
<dbReference type="PANTHER" id="PTHR43819:SF1">
    <property type="entry name" value="ARCHAEAL-TYPE GLUTAMATE SYNTHASE [NADPH]"/>
    <property type="match status" value="1"/>
</dbReference>
<keyword evidence="3" id="KW-0479">Metal-binding</keyword>
<dbReference type="PIRSF" id="PIRSF006429">
    <property type="entry name" value="GOGAT_lg_2"/>
    <property type="match status" value="1"/>
</dbReference>
<dbReference type="SMART" id="SM00704">
    <property type="entry name" value="ZnF_CDGSH"/>
    <property type="match status" value="2"/>
</dbReference>